<dbReference type="EMBL" id="JASBWU010000004">
    <property type="protein sequence ID" value="KAJ9122293.1"/>
    <property type="molecule type" value="Genomic_DNA"/>
</dbReference>
<gene>
    <name evidence="1" type="ORF">QFC22_001714</name>
</gene>
<evidence type="ECO:0000313" key="1">
    <source>
        <dbReference type="EMBL" id="KAJ9122293.1"/>
    </source>
</evidence>
<organism evidence="1 2">
    <name type="scientific">Naganishia vaughanmartiniae</name>
    <dbReference type="NCBI Taxonomy" id="1424756"/>
    <lineage>
        <taxon>Eukaryota</taxon>
        <taxon>Fungi</taxon>
        <taxon>Dikarya</taxon>
        <taxon>Basidiomycota</taxon>
        <taxon>Agaricomycotina</taxon>
        <taxon>Tremellomycetes</taxon>
        <taxon>Filobasidiales</taxon>
        <taxon>Filobasidiaceae</taxon>
        <taxon>Naganishia</taxon>
    </lineage>
</organism>
<reference evidence="1" key="1">
    <citation type="submission" date="2023-04" db="EMBL/GenBank/DDBJ databases">
        <title>Draft Genome sequencing of Naganishia species isolated from polar environments using Oxford Nanopore Technology.</title>
        <authorList>
            <person name="Leo P."/>
            <person name="Venkateswaran K."/>
        </authorList>
    </citation>
    <scope>NUCLEOTIDE SEQUENCE</scope>
    <source>
        <strain evidence="1">MNA-CCFEE 5425</strain>
    </source>
</reference>
<sequence>MVEDKVSGGQTLEQYEQERIDLKQKLAIVNAKYENLEEEFGKMEEQVMDKTTKLERIHGTVSELERRNKALIKRQALQEENFELERRERADTERTLQSRVDDLKEQVKRHLSAQVEAESALQNEPLNNNPSTTHDQQITEAHLLAQTKTVAHLRSRMADMSESQLSLTEKYTSLSLHIHTLEHEVAERTAECYRLREENEGYEILLRERTLDGRVYDADVFGEMTDDEDEEAGMSDSTKEMDADSQARSEAHVALRTKPHEEPRSSRRQKALNLAEELDNSIGSINMHADGDEDDVDRSEKGQTPHAKDASDSVLESLKAEVKALSDANKALRLYCSKILDRILLHENEDHFLVDVSGSLNRKAHPRTVLQKVAADGDTRNRQTSARDRPAVTPQTYQTSNGDAHGDLREAGNSTSDQTQKPQLHLQPHRSVSQTPVVLQNDSKRGLPSIQVETVATVVAPTAVKGRLRPLSIVAKKEEREKEAKKAESASEKRVRGIDEWSESFVLLTFLFLSQLRRGFSLDWRSFSGARSASPERAPSPDDRAVSPHTSSADATVPYPSSRPAITNSRSYDKKLEIIEDDEEDRVERERLSTTLKLMGVTSPSGASSSSLTVAEDVANSRQSNNISPKPSPNAFSRLSAFFGRSANDASPSSTQEDTEESNNLAWNHKSEGRNYPGQMADWNISPSQSRGSLSDTKGGYADILAESRMASREKRALSESQVANMSAMTGTGTGLHRRTAGGDESLSTLWSLGSEVSDT</sequence>
<name>A0ACC2XEP2_9TREE</name>
<proteinExistence type="predicted"/>
<protein>
    <submittedName>
        <fullName evidence="1">Uncharacterized protein</fullName>
    </submittedName>
</protein>
<comment type="caution">
    <text evidence="1">The sequence shown here is derived from an EMBL/GenBank/DDBJ whole genome shotgun (WGS) entry which is preliminary data.</text>
</comment>
<accession>A0ACC2XEP2</accession>
<evidence type="ECO:0000313" key="2">
    <source>
        <dbReference type="Proteomes" id="UP001243375"/>
    </source>
</evidence>
<dbReference type="Proteomes" id="UP001243375">
    <property type="component" value="Unassembled WGS sequence"/>
</dbReference>
<keyword evidence="2" id="KW-1185">Reference proteome</keyword>